<dbReference type="EMBL" id="JFZA02000056">
    <property type="protein sequence ID" value="KFG88774.1"/>
    <property type="molecule type" value="Genomic_DNA"/>
</dbReference>
<dbReference type="InterPro" id="IPR010998">
    <property type="entry name" value="Integrase_recombinase_N"/>
</dbReference>
<sequence>MSTASSPSPWQAARIELPDGRRSWTVLDDRGDIVECCRRWIVHLEQTHASPNTVRAYVRHVVEFANFLSANDAGLHQATVPLYDSFLGWRLATRKDALPSPRLVLLGKQATRVLAPATRNQIQLAIKSFYRFFNGTDDFTIDTAEVAKAYDGHRIYKPFLEHISQRRTTRRKDRYLSGDTGRIQQKVLKKRLTPIEVLRLIEGCNLARDAFLIVLLYNTGLRIGEALGLHHIDIDLLEKVIWVIPREDNSNGARAKSGRTRGVPVHDYVLNMYVDYLTSDEYLPAFESGSEYVFANVRAGEIGHPMSLSYAQKLKGLLKQRTHIDFSWHMFRHSHASEAIAAGYSLIEVADRLGHASPQTTAAFYQHLFASEIRGLYLNGPEQVHERLEKLREAELLGKDLRWS</sequence>
<dbReference type="PATRIC" id="fig|1219045.3.peg.3664"/>
<protein>
    <submittedName>
        <fullName evidence="7">Transposon protein A</fullName>
    </submittedName>
</protein>
<dbReference type="InterPro" id="IPR050090">
    <property type="entry name" value="Tyrosine_recombinase_XerCD"/>
</dbReference>
<dbReference type="GO" id="GO:0015074">
    <property type="term" value="P:DNA integration"/>
    <property type="evidence" value="ECO:0007669"/>
    <property type="project" value="UniProtKB-KW"/>
</dbReference>
<dbReference type="Pfam" id="PF02899">
    <property type="entry name" value="Phage_int_SAM_1"/>
    <property type="match status" value="1"/>
</dbReference>
<dbReference type="SUPFAM" id="SSF56349">
    <property type="entry name" value="DNA breaking-rejoining enzymes"/>
    <property type="match status" value="1"/>
</dbReference>
<dbReference type="Gene3D" id="1.10.443.10">
    <property type="entry name" value="Intergrase catalytic core"/>
    <property type="match status" value="1"/>
</dbReference>
<dbReference type="InterPro" id="IPR044068">
    <property type="entry name" value="CB"/>
</dbReference>
<dbReference type="eggNOG" id="COG4974">
    <property type="taxonomic scope" value="Bacteria"/>
</dbReference>
<keyword evidence="1" id="KW-0229">DNA integration</keyword>
<keyword evidence="3" id="KW-0233">DNA recombination</keyword>
<dbReference type="InterPro" id="IPR004107">
    <property type="entry name" value="Integrase_SAM-like_N"/>
</dbReference>
<dbReference type="PANTHER" id="PTHR30349">
    <property type="entry name" value="PHAGE INTEGRASE-RELATED"/>
    <property type="match status" value="1"/>
</dbReference>
<dbReference type="InterPro" id="IPR002104">
    <property type="entry name" value="Integrase_catalytic"/>
</dbReference>
<evidence type="ECO:0000313" key="7">
    <source>
        <dbReference type="EMBL" id="KFG88774.1"/>
    </source>
</evidence>
<dbReference type="InterPro" id="IPR013762">
    <property type="entry name" value="Integrase-like_cat_sf"/>
</dbReference>
<dbReference type="Proteomes" id="UP000024284">
    <property type="component" value="Unassembled WGS sequence"/>
</dbReference>
<organism evidence="7 8">
    <name type="scientific">Sphingobium herbicidovorans (strain ATCC 700291 / DSM 11019 / CCUG 56400 / KCTC 2939 / LMG 18315 / NBRC 16415 / MH)</name>
    <name type="common">Sphingomonas herbicidovorans</name>
    <dbReference type="NCBI Taxonomy" id="1219045"/>
    <lineage>
        <taxon>Bacteria</taxon>
        <taxon>Pseudomonadati</taxon>
        <taxon>Pseudomonadota</taxon>
        <taxon>Alphaproteobacteria</taxon>
        <taxon>Sphingomonadales</taxon>
        <taxon>Sphingomonadaceae</taxon>
        <taxon>Sphingobium</taxon>
    </lineage>
</organism>
<dbReference type="PROSITE" id="PS51900">
    <property type="entry name" value="CB"/>
    <property type="match status" value="1"/>
</dbReference>
<feature type="domain" description="Core-binding (CB)" evidence="6">
    <location>
        <begin position="31"/>
        <end position="134"/>
    </location>
</feature>
<gene>
    <name evidence="7" type="primary">tnpA_2</name>
    <name evidence="7" type="ORF">BV98_003612</name>
</gene>
<keyword evidence="8" id="KW-1185">Reference proteome</keyword>
<dbReference type="Pfam" id="PF00589">
    <property type="entry name" value="Phage_integrase"/>
    <property type="match status" value="1"/>
</dbReference>
<dbReference type="PROSITE" id="PS51898">
    <property type="entry name" value="TYR_RECOMBINASE"/>
    <property type="match status" value="1"/>
</dbReference>
<evidence type="ECO:0000256" key="3">
    <source>
        <dbReference type="ARBA" id="ARBA00023172"/>
    </source>
</evidence>
<evidence type="ECO:0000259" key="6">
    <source>
        <dbReference type="PROSITE" id="PS51900"/>
    </source>
</evidence>
<dbReference type="OrthoDB" id="9785687at2"/>
<dbReference type="GO" id="GO:0006310">
    <property type="term" value="P:DNA recombination"/>
    <property type="evidence" value="ECO:0007669"/>
    <property type="project" value="UniProtKB-KW"/>
</dbReference>
<proteinExistence type="predicted"/>
<dbReference type="Gene3D" id="1.10.150.130">
    <property type="match status" value="1"/>
</dbReference>
<name>A0A086P5V6_SPHHM</name>
<dbReference type="RefSeq" id="WP_051908565.1">
    <property type="nucleotide sequence ID" value="NZ_BCZD01000014.1"/>
</dbReference>
<evidence type="ECO:0000313" key="8">
    <source>
        <dbReference type="Proteomes" id="UP000024284"/>
    </source>
</evidence>
<evidence type="ECO:0000256" key="4">
    <source>
        <dbReference type="PROSITE-ProRule" id="PRU01248"/>
    </source>
</evidence>
<evidence type="ECO:0000259" key="5">
    <source>
        <dbReference type="PROSITE" id="PS51898"/>
    </source>
</evidence>
<dbReference type="STRING" id="76947.GCA_002080435_00344"/>
<dbReference type="GO" id="GO:0003677">
    <property type="term" value="F:DNA binding"/>
    <property type="evidence" value="ECO:0007669"/>
    <property type="project" value="UniProtKB-UniRule"/>
</dbReference>
<feature type="domain" description="Tyr recombinase" evidence="5">
    <location>
        <begin position="187"/>
        <end position="378"/>
    </location>
</feature>
<evidence type="ECO:0000256" key="2">
    <source>
        <dbReference type="ARBA" id="ARBA00023125"/>
    </source>
</evidence>
<accession>A0A086P5V6</accession>
<evidence type="ECO:0000256" key="1">
    <source>
        <dbReference type="ARBA" id="ARBA00022908"/>
    </source>
</evidence>
<comment type="caution">
    <text evidence="7">The sequence shown here is derived from an EMBL/GenBank/DDBJ whole genome shotgun (WGS) entry which is preliminary data.</text>
</comment>
<dbReference type="InterPro" id="IPR011010">
    <property type="entry name" value="DNA_brk_join_enz"/>
</dbReference>
<keyword evidence="2 4" id="KW-0238">DNA-binding</keyword>
<dbReference type="AlphaFoldDB" id="A0A086P5V6"/>
<reference evidence="7" key="1">
    <citation type="submission" date="2014-08" db="EMBL/GenBank/DDBJ databases">
        <title>Draft genome sequences of Sphingobium herbicidovorans.</title>
        <authorList>
            <person name="Gan H.M."/>
            <person name="Gan H.Y."/>
            <person name="Savka M.A."/>
        </authorList>
    </citation>
    <scope>NUCLEOTIDE SEQUENCE [LARGE SCALE GENOMIC DNA]</scope>
    <source>
        <strain evidence="7">NBRC 16415</strain>
    </source>
</reference>